<organism evidence="5 6">
    <name type="scientific">Plicaturopsis crispa FD-325 SS-3</name>
    <dbReference type="NCBI Taxonomy" id="944288"/>
    <lineage>
        <taxon>Eukaryota</taxon>
        <taxon>Fungi</taxon>
        <taxon>Dikarya</taxon>
        <taxon>Basidiomycota</taxon>
        <taxon>Agaricomycotina</taxon>
        <taxon>Agaricomycetes</taxon>
        <taxon>Agaricomycetidae</taxon>
        <taxon>Amylocorticiales</taxon>
        <taxon>Amylocorticiaceae</taxon>
        <taxon>Plicatura</taxon>
        <taxon>Plicaturopsis crispa</taxon>
    </lineage>
</organism>
<dbReference type="Gene3D" id="1.10.1200.10">
    <property type="entry name" value="ACP-like"/>
    <property type="match status" value="1"/>
</dbReference>
<dbReference type="InterPro" id="IPR020806">
    <property type="entry name" value="PKS_PP-bd"/>
</dbReference>
<dbReference type="InterPro" id="IPR036736">
    <property type="entry name" value="ACP-like_sf"/>
</dbReference>
<proteinExistence type="predicted"/>
<sequence>MSLGSLHVAGNGSTPSHPILSLTQLIDERASSLPHAPAIHTILPSSWAVHTLSYTQLRQAIYRLAWHYDGLGLRLKDGGEGEVGERVVGIFAQSSLTLTFTEFALHRLGCTALLISPNNSASAVAALLKATGAHTLIVGGQPSADVGGQPSADVGGQPSADMGDAGKGRMWDAGEEGLAEVPPYPSLLTPEEEHERPAIILHSSGSTGHPKPLVGTHRTVVANGAWNFGLRGATVLPLYHGFGHHSTLRCLSAAQPLSVFPPHLPLTAANILRFFSAEPLQQLFAVAYVLKLLAEDAQAAGRLARFGVVSYAGSALPDEIGDALTARGVSLLSQYGTTETGSILTSARVFSEDKAWNWLRPSESAKRFLRMERVGDDPESTYEAVVLPGYPSLAIASRPDGSFATKDLFVRHPDHDDWWKYVGRLDDTLTQTLGEKTNPVPIELTLRGASAYIDQAIVFGAGRPQIGALVLLSEQAVADGLTPRAALLSAIWPAVALANRDAPSHSQLVPELIAFLPPGTDVPLATKGSILRPACYARFGREIEAVYERYESADATKPKLALTIPELQSFLSDAIARTLGAARAAGLKEDTDLFNFGIDSLQATRVRMLVVREVDVGEGVVSQNVVYEHPSIEQLAAHLYALRTGTGAVDKAAEAARVHDTMRQLLDKYASRLDTHSPSPSASSAMDEEGHVVVLTGTTGSLGAHIIHRLLSRSDVRRVIALARASSDAQALERVKASLEQRKLPPFDVGRVRAYAADLDKDGLGLSEAAYGEIRDEATAVVHNGWSVNFNLGVESFEADNIRGAFNLLNLCLRSPRAAPASFYFSSSVSARQGIWSETAPEAITDDPAYAAPTGYARSKWITENLCRRAAEERGIHAGVLRIGQMVGDTEFGVWNTTEAIPLLFRSAQVVHALPLLDDHPSFLPVDVAASAIAEIVGRGSLGAASARLYHIVNPQMTTSWAEILDFLKQAGLAFEAVDRHEWIRRLEGGPSDPAVNPTFKLLDFFRNRYGRAGTLPPSIRFETVETGKVAPSISATRPVDAALVAKWVAYWREIGFLN</sequence>
<dbReference type="InterPro" id="IPR020845">
    <property type="entry name" value="AMP-binding_CS"/>
</dbReference>
<protein>
    <submittedName>
        <fullName evidence="5">Unplaced genomic scaffold PLICRscaffold_17, whole genome shotgun sequence</fullName>
    </submittedName>
</protein>
<name>A0A0C9T5A9_PLICR</name>
<dbReference type="Pfam" id="PF07993">
    <property type="entry name" value="NAD_binding_4"/>
    <property type="match status" value="1"/>
</dbReference>
<evidence type="ECO:0000259" key="4">
    <source>
        <dbReference type="PROSITE" id="PS50075"/>
    </source>
</evidence>
<dbReference type="Pfam" id="PF23562">
    <property type="entry name" value="AMP-binding_C_3"/>
    <property type="match status" value="1"/>
</dbReference>
<dbReference type="PANTHER" id="PTHR44845:SF1">
    <property type="entry name" value="L-2-AMINOADIPATE REDUCTASE"/>
    <property type="match status" value="1"/>
</dbReference>
<evidence type="ECO:0000313" key="6">
    <source>
        <dbReference type="Proteomes" id="UP000053263"/>
    </source>
</evidence>
<keyword evidence="2" id="KW-0597">Phosphoprotein</keyword>
<keyword evidence="1" id="KW-0596">Phosphopantetheine</keyword>
<dbReference type="Pfam" id="PF00501">
    <property type="entry name" value="AMP-binding"/>
    <property type="match status" value="1"/>
</dbReference>
<dbReference type="OrthoDB" id="429813at2759"/>
<dbReference type="PANTHER" id="PTHR44845">
    <property type="entry name" value="CARRIER DOMAIN-CONTAINING PROTEIN"/>
    <property type="match status" value="1"/>
</dbReference>
<keyword evidence="6" id="KW-1185">Reference proteome</keyword>
<dbReference type="HOGENOM" id="CLU_002220_2_1_1"/>
<dbReference type="InterPro" id="IPR036291">
    <property type="entry name" value="NAD(P)-bd_dom_sf"/>
</dbReference>
<feature type="domain" description="Carrier" evidence="4">
    <location>
        <begin position="565"/>
        <end position="643"/>
    </location>
</feature>
<dbReference type="GO" id="GO:0031177">
    <property type="term" value="F:phosphopantetheine binding"/>
    <property type="evidence" value="ECO:0007669"/>
    <property type="project" value="InterPro"/>
</dbReference>
<dbReference type="InterPro" id="IPR009081">
    <property type="entry name" value="PP-bd_ACP"/>
</dbReference>
<dbReference type="AlphaFoldDB" id="A0A0C9T5A9"/>
<dbReference type="Proteomes" id="UP000053263">
    <property type="component" value="Unassembled WGS sequence"/>
</dbReference>
<dbReference type="SUPFAM" id="SSF47336">
    <property type="entry name" value="ACP-like"/>
    <property type="match status" value="1"/>
</dbReference>
<dbReference type="InterPro" id="IPR013120">
    <property type="entry name" value="FAR_NAD-bd"/>
</dbReference>
<evidence type="ECO:0000256" key="2">
    <source>
        <dbReference type="ARBA" id="ARBA00022553"/>
    </source>
</evidence>
<dbReference type="Pfam" id="PF00550">
    <property type="entry name" value="PP-binding"/>
    <property type="match status" value="1"/>
</dbReference>
<dbReference type="InterPro" id="IPR000873">
    <property type="entry name" value="AMP-dep_synth/lig_dom"/>
</dbReference>
<dbReference type="SMART" id="SM00823">
    <property type="entry name" value="PKS_PP"/>
    <property type="match status" value="1"/>
</dbReference>
<evidence type="ECO:0000313" key="5">
    <source>
        <dbReference type="EMBL" id="KII84539.1"/>
    </source>
</evidence>
<accession>A0A0C9T5A9</accession>
<evidence type="ECO:0000256" key="1">
    <source>
        <dbReference type="ARBA" id="ARBA00022450"/>
    </source>
</evidence>
<feature type="region of interest" description="Disordered" evidence="3">
    <location>
        <begin position="141"/>
        <end position="170"/>
    </location>
</feature>
<evidence type="ECO:0000256" key="3">
    <source>
        <dbReference type="SAM" id="MobiDB-lite"/>
    </source>
</evidence>
<reference evidence="5 6" key="1">
    <citation type="submission" date="2014-06" db="EMBL/GenBank/DDBJ databases">
        <title>Evolutionary Origins and Diversification of the Mycorrhizal Mutualists.</title>
        <authorList>
            <consortium name="DOE Joint Genome Institute"/>
            <consortium name="Mycorrhizal Genomics Consortium"/>
            <person name="Kohler A."/>
            <person name="Kuo A."/>
            <person name="Nagy L.G."/>
            <person name="Floudas D."/>
            <person name="Copeland A."/>
            <person name="Barry K.W."/>
            <person name="Cichocki N."/>
            <person name="Veneault-Fourrey C."/>
            <person name="LaButti K."/>
            <person name="Lindquist E.A."/>
            <person name="Lipzen A."/>
            <person name="Lundell T."/>
            <person name="Morin E."/>
            <person name="Murat C."/>
            <person name="Riley R."/>
            <person name="Ohm R."/>
            <person name="Sun H."/>
            <person name="Tunlid A."/>
            <person name="Henrissat B."/>
            <person name="Grigoriev I.V."/>
            <person name="Hibbett D.S."/>
            <person name="Martin F."/>
        </authorList>
    </citation>
    <scope>NUCLEOTIDE SEQUENCE [LARGE SCALE GENOMIC DNA]</scope>
    <source>
        <strain evidence="5 6">FD-325 SS-3</strain>
    </source>
</reference>
<dbReference type="SUPFAM" id="SSF51735">
    <property type="entry name" value="NAD(P)-binding Rossmann-fold domains"/>
    <property type="match status" value="1"/>
</dbReference>
<dbReference type="SUPFAM" id="SSF56801">
    <property type="entry name" value="Acetyl-CoA synthetase-like"/>
    <property type="match status" value="1"/>
</dbReference>
<dbReference type="PROSITE" id="PS00455">
    <property type="entry name" value="AMP_BINDING"/>
    <property type="match status" value="1"/>
</dbReference>
<dbReference type="EMBL" id="KN832570">
    <property type="protein sequence ID" value="KII84539.1"/>
    <property type="molecule type" value="Genomic_DNA"/>
</dbReference>
<dbReference type="InterPro" id="IPR042099">
    <property type="entry name" value="ANL_N_sf"/>
</dbReference>
<dbReference type="PROSITE" id="PS50075">
    <property type="entry name" value="CARRIER"/>
    <property type="match status" value="1"/>
</dbReference>
<dbReference type="Gene3D" id="3.40.50.720">
    <property type="entry name" value="NAD(P)-binding Rossmann-like Domain"/>
    <property type="match status" value="1"/>
</dbReference>
<gene>
    <name evidence="5" type="ORF">PLICRDRAFT_117812</name>
</gene>
<dbReference type="Gene3D" id="3.40.50.12780">
    <property type="entry name" value="N-terminal domain of ligase-like"/>
    <property type="match status" value="1"/>
</dbReference>